<proteinExistence type="inferred from homology"/>
<comment type="subcellular location">
    <subcellularLocation>
        <location evidence="1 8">Nucleus</location>
    </subcellularLocation>
</comment>
<evidence type="ECO:0000256" key="8">
    <source>
        <dbReference type="RuleBase" id="RU364141"/>
    </source>
</evidence>
<keyword evidence="5 8" id="KW-0804">Transcription</keyword>
<gene>
    <name evidence="8" type="primary">MED4</name>
    <name evidence="11" type="ORF">HG535_0G02520</name>
</gene>
<dbReference type="EMBL" id="CP058610">
    <property type="protein sequence ID" value="QLG74368.1"/>
    <property type="molecule type" value="Genomic_DNA"/>
</dbReference>
<keyword evidence="6 8" id="KW-0539">Nucleus</keyword>
<evidence type="ECO:0000256" key="4">
    <source>
        <dbReference type="ARBA" id="ARBA00023015"/>
    </source>
</evidence>
<dbReference type="GO" id="GO:0070847">
    <property type="term" value="C:core mediator complex"/>
    <property type="evidence" value="ECO:0007669"/>
    <property type="project" value="TreeGrafter"/>
</dbReference>
<organism evidence="11 12">
    <name type="scientific">Zygotorulaspora mrakii</name>
    <name type="common">Zygosaccharomyces mrakii</name>
    <dbReference type="NCBI Taxonomy" id="42260"/>
    <lineage>
        <taxon>Eukaryota</taxon>
        <taxon>Fungi</taxon>
        <taxon>Dikarya</taxon>
        <taxon>Ascomycota</taxon>
        <taxon>Saccharomycotina</taxon>
        <taxon>Saccharomycetes</taxon>
        <taxon>Saccharomycetales</taxon>
        <taxon>Saccharomycetaceae</taxon>
        <taxon>Zygotorulaspora</taxon>
    </lineage>
</organism>
<reference evidence="11 12" key="1">
    <citation type="submission" date="2020-07" db="EMBL/GenBank/DDBJ databases">
        <title>The yeast mating-type switching endonuclease HO is a domesticated member of an unorthodox homing genetic element family.</title>
        <authorList>
            <person name="Coughlan A.Y."/>
            <person name="Lombardi L."/>
            <person name="Braun-Galleani S."/>
            <person name="Martos A.R."/>
            <person name="Galeote V."/>
            <person name="Bigey F."/>
            <person name="Dequin S."/>
            <person name="Byrne K.P."/>
            <person name="Wolfe K.H."/>
        </authorList>
    </citation>
    <scope>NUCLEOTIDE SEQUENCE [LARGE SCALE GENOMIC DNA]</scope>
    <source>
        <strain evidence="11 12">NRRL Y-6702</strain>
    </source>
</reference>
<evidence type="ECO:0000256" key="7">
    <source>
        <dbReference type="ARBA" id="ARBA00031257"/>
    </source>
</evidence>
<evidence type="ECO:0000256" key="3">
    <source>
        <dbReference type="ARBA" id="ARBA00020629"/>
    </source>
</evidence>
<feature type="coiled-coil region" evidence="9">
    <location>
        <begin position="107"/>
        <end position="137"/>
    </location>
</feature>
<dbReference type="OrthoDB" id="1929813at2759"/>
<feature type="compositionally biased region" description="Basic and acidic residues" evidence="10">
    <location>
        <begin position="222"/>
        <end position="235"/>
    </location>
</feature>
<dbReference type="GO" id="GO:0003712">
    <property type="term" value="F:transcription coregulator activity"/>
    <property type="evidence" value="ECO:0007669"/>
    <property type="project" value="InterPro"/>
</dbReference>
<keyword evidence="8" id="KW-0010">Activator</keyword>
<comment type="similarity">
    <text evidence="2 8">Belongs to the Mediator complex subunit 4 family.</text>
</comment>
<name>A0A7H9B6L0_ZYGMR</name>
<dbReference type="InterPro" id="IPR019258">
    <property type="entry name" value="Mediator_Med4"/>
</dbReference>
<sequence>MAEKRRERGGGMNVQKSLQGDPTTMLQSLGHARSSSTSLLADVTAPVMNNDDELAKVQIYKDLCEYEDVLGQLVDGVDSFKPDVLVAKNLINVDKKLFESLESFAEYDRIDSELKRLDLESQELEEKTREILETLNDCYNKLNTLPMLEQVNIEKNTILKQRAKINSTVLLEYATKLSKFTKIPPTFDKGTIGPNNFIWPAEDALRRGMLAMASLHTKELTKVPGEVKEEAKQEEAQGPNWSQAMDEDQSETQKQENPLTERRQSYVFTGDGEGSHDRSDDAIDLDLDLFNADEF</sequence>
<evidence type="ECO:0000256" key="1">
    <source>
        <dbReference type="ARBA" id="ARBA00004123"/>
    </source>
</evidence>
<feature type="compositionally biased region" description="Basic and acidic residues" evidence="10">
    <location>
        <begin position="251"/>
        <end position="264"/>
    </location>
</feature>
<comment type="function">
    <text evidence="8">Component of the Mediator complex, a coactivator involved in the regulated transcription of nearly all RNA polymerase II-dependent genes. Mediator functions as a bridge to convey information from gene-specific regulatory proteins to the basal RNA polymerase II transcription machinery. Mediator is recruited to promoters by direct interactions with regulatory proteins and serves as a scaffold for the assembly of a functional preinitiation complex with RNA polymerase II and the general transcription factors.</text>
</comment>
<dbReference type="PANTHER" id="PTHR13208">
    <property type="entry name" value="MEDIATOR OF RNA POLYMERASE II TRANSCRIPTION SUBUNIT 4"/>
    <property type="match status" value="1"/>
</dbReference>
<dbReference type="PANTHER" id="PTHR13208:SF2">
    <property type="entry name" value="MEDIATOR OF RNA POLYMERASE II TRANSCRIPTION SUBUNIT 4"/>
    <property type="match status" value="1"/>
</dbReference>
<evidence type="ECO:0000256" key="6">
    <source>
        <dbReference type="ARBA" id="ARBA00023242"/>
    </source>
</evidence>
<feature type="compositionally biased region" description="Polar residues" evidence="10">
    <location>
        <begin position="14"/>
        <end position="31"/>
    </location>
</feature>
<evidence type="ECO:0000313" key="12">
    <source>
        <dbReference type="Proteomes" id="UP000509704"/>
    </source>
</evidence>
<dbReference type="AlphaFoldDB" id="A0A7H9B6L0"/>
<keyword evidence="9" id="KW-0175">Coiled coil</keyword>
<comment type="subunit">
    <text evidence="8">Component of the Mediator complex.</text>
</comment>
<dbReference type="GO" id="GO:0016592">
    <property type="term" value="C:mediator complex"/>
    <property type="evidence" value="ECO:0007669"/>
    <property type="project" value="InterPro"/>
</dbReference>
<dbReference type="GO" id="GO:0006357">
    <property type="term" value="P:regulation of transcription by RNA polymerase II"/>
    <property type="evidence" value="ECO:0007669"/>
    <property type="project" value="InterPro"/>
</dbReference>
<evidence type="ECO:0000256" key="2">
    <source>
        <dbReference type="ARBA" id="ARBA00009626"/>
    </source>
</evidence>
<keyword evidence="4 8" id="KW-0805">Transcription regulation</keyword>
<evidence type="ECO:0000256" key="9">
    <source>
        <dbReference type="SAM" id="Coils"/>
    </source>
</evidence>
<protein>
    <recommendedName>
        <fullName evidence="3 8">Mediator of RNA polymerase II transcription subunit 4</fullName>
    </recommendedName>
    <alternativeName>
        <fullName evidence="7 8">Mediator complex subunit 4</fullName>
    </alternativeName>
</protein>
<evidence type="ECO:0000256" key="5">
    <source>
        <dbReference type="ARBA" id="ARBA00023163"/>
    </source>
</evidence>
<evidence type="ECO:0000313" key="11">
    <source>
        <dbReference type="EMBL" id="QLG74368.1"/>
    </source>
</evidence>
<feature type="region of interest" description="Disordered" evidence="10">
    <location>
        <begin position="1"/>
        <end position="31"/>
    </location>
</feature>
<dbReference type="Pfam" id="PF10018">
    <property type="entry name" value="Med4"/>
    <property type="match status" value="1"/>
</dbReference>
<evidence type="ECO:0000256" key="10">
    <source>
        <dbReference type="SAM" id="MobiDB-lite"/>
    </source>
</evidence>
<accession>A0A7H9B6L0</accession>
<dbReference type="Proteomes" id="UP000509704">
    <property type="component" value="Chromosome 7"/>
</dbReference>
<feature type="region of interest" description="Disordered" evidence="10">
    <location>
        <begin position="222"/>
        <end position="284"/>
    </location>
</feature>
<keyword evidence="12" id="KW-1185">Reference proteome</keyword>